<keyword evidence="7" id="KW-0274">FAD</keyword>
<accession>A0A2M7XGJ9</accession>
<dbReference type="GO" id="GO:0016020">
    <property type="term" value="C:membrane"/>
    <property type="evidence" value="ECO:0007669"/>
    <property type="project" value="UniProtKB-SubCell"/>
</dbReference>
<dbReference type="InterPro" id="IPR017938">
    <property type="entry name" value="Riboflavin_synthase-like_b-brl"/>
</dbReference>
<dbReference type="Pfam" id="PF08022">
    <property type="entry name" value="FAD_binding_8"/>
    <property type="match status" value="1"/>
</dbReference>
<reference evidence="16" key="1">
    <citation type="submission" date="2017-09" db="EMBL/GenBank/DDBJ databases">
        <title>Depth-based differentiation of microbial function through sediment-hosted aquifers and enrichment of novel symbionts in the deep terrestrial subsurface.</title>
        <authorList>
            <person name="Probst A.J."/>
            <person name="Ladd B."/>
            <person name="Jarett J.K."/>
            <person name="Geller-Mcgrath D.E."/>
            <person name="Sieber C.M.K."/>
            <person name="Emerson J.B."/>
            <person name="Anantharaman K."/>
            <person name="Thomas B.C."/>
            <person name="Malmstrom R."/>
            <person name="Stieglmeier M."/>
            <person name="Klingl A."/>
            <person name="Woyke T."/>
            <person name="Ryan C.M."/>
            <person name="Banfield J.F."/>
        </authorList>
    </citation>
    <scope>NUCLEOTIDE SEQUENCE [LARGE SCALE GENOMIC DNA]</scope>
</reference>
<feature type="domain" description="FAD-binding FR-type" evidence="14">
    <location>
        <begin position="212"/>
        <end position="312"/>
    </location>
</feature>
<feature type="transmembrane region" description="Helical" evidence="13">
    <location>
        <begin position="88"/>
        <end position="114"/>
    </location>
</feature>
<dbReference type="PRINTS" id="PR00410">
    <property type="entry name" value="PHEHYDRXLASE"/>
</dbReference>
<evidence type="ECO:0000256" key="1">
    <source>
        <dbReference type="ARBA" id="ARBA00001974"/>
    </source>
</evidence>
<comment type="cofactor">
    <cofactor evidence="1">
        <name>FAD</name>
        <dbReference type="ChEBI" id="CHEBI:57692"/>
    </cofactor>
</comment>
<comment type="caution">
    <text evidence="15">The sequence shown here is derived from an EMBL/GenBank/DDBJ whole genome shotgun (WGS) entry which is preliminary data.</text>
</comment>
<dbReference type="CDD" id="cd06198">
    <property type="entry name" value="FNR_like_3"/>
    <property type="match status" value="1"/>
</dbReference>
<evidence type="ECO:0000256" key="6">
    <source>
        <dbReference type="ARBA" id="ARBA00022723"/>
    </source>
</evidence>
<dbReference type="InterPro" id="IPR039261">
    <property type="entry name" value="FNR_nucleotide-bd"/>
</dbReference>
<dbReference type="PANTHER" id="PTHR47354:SF8">
    <property type="entry name" value="1,2-PHENYLACETYL-COA EPOXIDASE, SUBUNIT E"/>
    <property type="match status" value="1"/>
</dbReference>
<comment type="subcellular location">
    <subcellularLocation>
        <location evidence="2">Membrane</location>
        <topology evidence="2">Multi-pass membrane protein</topology>
    </subcellularLocation>
</comment>
<organism evidence="15 16">
    <name type="scientific">Candidatus Uhrbacteria bacterium CG_4_9_14_3_um_filter_41_35</name>
    <dbReference type="NCBI Taxonomy" id="1975034"/>
    <lineage>
        <taxon>Bacteria</taxon>
        <taxon>Candidatus Uhriibacteriota</taxon>
    </lineage>
</organism>
<dbReference type="InterPro" id="IPR013130">
    <property type="entry name" value="Fe3_Rdtase_TM_dom"/>
</dbReference>
<dbReference type="PROSITE" id="PS51384">
    <property type="entry name" value="FAD_FR"/>
    <property type="match status" value="1"/>
</dbReference>
<dbReference type="SUPFAM" id="SSF52343">
    <property type="entry name" value="Ferredoxin reductase-like, C-terminal NADP-linked domain"/>
    <property type="match status" value="1"/>
</dbReference>
<keyword evidence="3" id="KW-0285">Flavoprotein</keyword>
<keyword evidence="5" id="KW-0001">2Fe-2S</keyword>
<feature type="transmembrane region" description="Helical" evidence="13">
    <location>
        <begin position="47"/>
        <end position="67"/>
    </location>
</feature>
<keyword evidence="10" id="KW-0408">Iron</keyword>
<evidence type="ECO:0000313" key="16">
    <source>
        <dbReference type="Proteomes" id="UP000231263"/>
    </source>
</evidence>
<dbReference type="GO" id="GO:0016491">
    <property type="term" value="F:oxidoreductase activity"/>
    <property type="evidence" value="ECO:0007669"/>
    <property type="project" value="UniProtKB-KW"/>
</dbReference>
<dbReference type="Pfam" id="PF00175">
    <property type="entry name" value="NAD_binding_1"/>
    <property type="match status" value="1"/>
</dbReference>
<keyword evidence="4 13" id="KW-0812">Transmembrane</keyword>
<dbReference type="InterPro" id="IPR050415">
    <property type="entry name" value="MRET"/>
</dbReference>
<keyword evidence="8 13" id="KW-1133">Transmembrane helix</keyword>
<dbReference type="InterPro" id="IPR001433">
    <property type="entry name" value="OxRdtase_FAD/NAD-bd"/>
</dbReference>
<dbReference type="GO" id="GO:0046872">
    <property type="term" value="F:metal ion binding"/>
    <property type="evidence" value="ECO:0007669"/>
    <property type="project" value="UniProtKB-KW"/>
</dbReference>
<evidence type="ECO:0000256" key="5">
    <source>
        <dbReference type="ARBA" id="ARBA00022714"/>
    </source>
</evidence>
<keyword evidence="9" id="KW-0560">Oxidoreductase</keyword>
<evidence type="ECO:0000256" key="9">
    <source>
        <dbReference type="ARBA" id="ARBA00023002"/>
    </source>
</evidence>
<dbReference type="GO" id="GO:0050660">
    <property type="term" value="F:flavin adenine dinucleotide binding"/>
    <property type="evidence" value="ECO:0007669"/>
    <property type="project" value="TreeGrafter"/>
</dbReference>
<evidence type="ECO:0000256" key="13">
    <source>
        <dbReference type="SAM" id="Phobius"/>
    </source>
</evidence>
<keyword evidence="11" id="KW-0411">Iron-sulfur</keyword>
<gene>
    <name evidence="15" type="ORF">CO173_00575</name>
</gene>
<evidence type="ECO:0000256" key="2">
    <source>
        <dbReference type="ARBA" id="ARBA00004141"/>
    </source>
</evidence>
<feature type="transmembrane region" description="Helical" evidence="13">
    <location>
        <begin position="12"/>
        <end position="35"/>
    </location>
</feature>
<feature type="transmembrane region" description="Helical" evidence="13">
    <location>
        <begin position="126"/>
        <end position="148"/>
    </location>
</feature>
<evidence type="ECO:0000256" key="3">
    <source>
        <dbReference type="ARBA" id="ARBA00022630"/>
    </source>
</evidence>
<evidence type="ECO:0000256" key="7">
    <source>
        <dbReference type="ARBA" id="ARBA00022827"/>
    </source>
</evidence>
<evidence type="ECO:0000256" key="8">
    <source>
        <dbReference type="ARBA" id="ARBA00022989"/>
    </source>
</evidence>
<name>A0A2M7XGJ9_9BACT</name>
<dbReference type="Proteomes" id="UP000231263">
    <property type="component" value="Unassembled WGS sequence"/>
</dbReference>
<keyword evidence="6" id="KW-0479">Metal-binding</keyword>
<dbReference type="Gene3D" id="2.40.30.10">
    <property type="entry name" value="Translation factors"/>
    <property type="match status" value="1"/>
</dbReference>
<evidence type="ECO:0000256" key="4">
    <source>
        <dbReference type="ARBA" id="ARBA00022692"/>
    </source>
</evidence>
<dbReference type="GO" id="GO:0051537">
    <property type="term" value="F:2 iron, 2 sulfur cluster binding"/>
    <property type="evidence" value="ECO:0007669"/>
    <property type="project" value="UniProtKB-KW"/>
</dbReference>
<dbReference type="SUPFAM" id="SSF63380">
    <property type="entry name" value="Riboflavin synthase domain-like"/>
    <property type="match status" value="1"/>
</dbReference>
<feature type="transmembrane region" description="Helical" evidence="13">
    <location>
        <begin position="160"/>
        <end position="178"/>
    </location>
</feature>
<evidence type="ECO:0000256" key="10">
    <source>
        <dbReference type="ARBA" id="ARBA00023004"/>
    </source>
</evidence>
<evidence type="ECO:0000256" key="12">
    <source>
        <dbReference type="ARBA" id="ARBA00023136"/>
    </source>
</evidence>
<dbReference type="AlphaFoldDB" id="A0A2M7XGJ9"/>
<evidence type="ECO:0000313" key="15">
    <source>
        <dbReference type="EMBL" id="PJA46979.1"/>
    </source>
</evidence>
<dbReference type="PANTHER" id="PTHR47354">
    <property type="entry name" value="NADH OXIDOREDUCTASE HCR"/>
    <property type="match status" value="1"/>
</dbReference>
<dbReference type="InterPro" id="IPR017927">
    <property type="entry name" value="FAD-bd_FR_type"/>
</dbReference>
<dbReference type="InterPro" id="IPR013112">
    <property type="entry name" value="FAD-bd_8"/>
</dbReference>
<dbReference type="Pfam" id="PF01794">
    <property type="entry name" value="Ferric_reduct"/>
    <property type="match status" value="1"/>
</dbReference>
<protein>
    <recommendedName>
        <fullName evidence="14">FAD-binding FR-type domain-containing protein</fullName>
    </recommendedName>
</protein>
<dbReference type="EMBL" id="PFWT01000005">
    <property type="protein sequence ID" value="PJA46979.1"/>
    <property type="molecule type" value="Genomic_DNA"/>
</dbReference>
<keyword evidence="12 13" id="KW-0472">Membrane</keyword>
<feature type="transmembrane region" description="Helical" evidence="13">
    <location>
        <begin position="184"/>
        <end position="203"/>
    </location>
</feature>
<sequence>MKENIALKTFVGWAVMLVLIFIPVIIWLVIAPISFRFSSVLLGLRSLSQIMALLGMSLMSVSLILSARLKLLGPWLGGLNKMYTVHHIVGGFAFIALLFHPAFSALTLISFSAVEVIKFLLPTTDPAILTGQLSLFILTALLFVTLYVKLPYEWWRRTHTFLGIPLLFAGAHVILINSDVSNSLVLKVYLLALAFVGVILYTYRTVFGRWLVRKSKYTITEVNQLSDRVVDLIMEPAKDALMFTPGQYAFLSFPKVTGHFETHPFSFSGVPQKNGELRFTIKSLGNFTGSLTSFEVGTEVLVEGPFGVFTSAIRKTDKQVWIGGGVGITPFLSMASDLNDCSSTDLIYACKNATEVVREEELRQIEKTNKNFRLHMHFSDDSGYLNIEVVKQYNADLQNTDFFVCGPPPLMHSITAQLIEAGVKKSHIHSEEFSLP</sequence>
<evidence type="ECO:0000256" key="11">
    <source>
        <dbReference type="ARBA" id="ARBA00023014"/>
    </source>
</evidence>
<proteinExistence type="predicted"/>
<evidence type="ECO:0000259" key="14">
    <source>
        <dbReference type="PROSITE" id="PS51384"/>
    </source>
</evidence>
<dbReference type="Gene3D" id="3.40.50.80">
    <property type="entry name" value="Nucleotide-binding domain of ferredoxin-NADP reductase (FNR) module"/>
    <property type="match status" value="1"/>
</dbReference>